<proteinExistence type="inferred from homology"/>
<dbReference type="Proteomes" id="UP000095192">
    <property type="component" value="Unassembled WGS sequence"/>
</dbReference>
<dbReference type="InParanoid" id="A0A1D3D1L8"/>
<comment type="caution">
    <text evidence="3">The sequence shown here is derived from an EMBL/GenBank/DDBJ whole genome shotgun (WGS) entry which is preliminary data.</text>
</comment>
<protein>
    <submittedName>
        <fullName evidence="3">Adenosine monophosphate</fullName>
    </submittedName>
</protein>
<gene>
    <name evidence="3" type="ORF">cyc_07213</name>
</gene>
<dbReference type="GO" id="GO:0005829">
    <property type="term" value="C:cytosol"/>
    <property type="evidence" value="ECO:0007669"/>
    <property type="project" value="TreeGrafter"/>
</dbReference>
<dbReference type="Pfam" id="PF19326">
    <property type="entry name" value="AMP_deaminase"/>
    <property type="match status" value="2"/>
</dbReference>
<evidence type="ECO:0000313" key="3">
    <source>
        <dbReference type="EMBL" id="OEH77344.1"/>
    </source>
</evidence>
<evidence type="ECO:0000256" key="2">
    <source>
        <dbReference type="SAM" id="MobiDB-lite"/>
    </source>
</evidence>
<dbReference type="FunCoup" id="A0A1D3D1L8">
    <property type="interactions" value="44"/>
</dbReference>
<name>A0A1D3D1L8_9EIME</name>
<comment type="similarity">
    <text evidence="1">Belongs to the metallo-dependent hydrolases superfamily. Adenosine and AMP deaminases family.</text>
</comment>
<dbReference type="EMBL" id="JROU02001120">
    <property type="protein sequence ID" value="OEH77344.1"/>
    <property type="molecule type" value="Genomic_DNA"/>
</dbReference>
<organism evidence="3 4">
    <name type="scientific">Cyclospora cayetanensis</name>
    <dbReference type="NCBI Taxonomy" id="88456"/>
    <lineage>
        <taxon>Eukaryota</taxon>
        <taxon>Sar</taxon>
        <taxon>Alveolata</taxon>
        <taxon>Apicomplexa</taxon>
        <taxon>Conoidasida</taxon>
        <taxon>Coccidia</taxon>
        <taxon>Eucoccidiorida</taxon>
        <taxon>Eimeriorina</taxon>
        <taxon>Eimeriidae</taxon>
        <taxon>Cyclospora</taxon>
    </lineage>
</organism>
<dbReference type="GO" id="GO:0046033">
    <property type="term" value="P:AMP metabolic process"/>
    <property type="evidence" value="ECO:0007669"/>
    <property type="project" value="TreeGrafter"/>
</dbReference>
<dbReference type="PANTHER" id="PTHR11359:SF0">
    <property type="entry name" value="AMP DEAMINASE"/>
    <property type="match status" value="1"/>
</dbReference>
<dbReference type="Gene3D" id="3.20.20.140">
    <property type="entry name" value="Metal-dependent hydrolases"/>
    <property type="match status" value="2"/>
</dbReference>
<evidence type="ECO:0000256" key="1">
    <source>
        <dbReference type="ARBA" id="ARBA00006676"/>
    </source>
</evidence>
<feature type="region of interest" description="Disordered" evidence="2">
    <location>
        <begin position="692"/>
        <end position="717"/>
    </location>
</feature>
<evidence type="ECO:0000313" key="4">
    <source>
        <dbReference type="Proteomes" id="UP000095192"/>
    </source>
</evidence>
<dbReference type="PANTHER" id="PTHR11359">
    <property type="entry name" value="AMP DEAMINASE"/>
    <property type="match status" value="1"/>
</dbReference>
<dbReference type="InterPro" id="IPR032466">
    <property type="entry name" value="Metal_Hydrolase"/>
</dbReference>
<sequence>MILLHLQQQAVLLVFYRDSACGDAGATTTLKVVLNRRRDSEDRLEASSPLGVPPLAQQLSPCGTTYVKLQPSKDLTILASTSDETIQAVKTLANALSHRWRFIGRYKTPQPSPGVHVVSFPASQCGGCPSGKHAENGAHTQSMKGCLSARGPCNCSVCDGEGTPMPFEAVSKEPHFEPFSVKVPPSCAAKFKFVDGVIQVFWKPGKDSEDLPLLWDANTIPTVREYLAALQDVMIAVQDPDLLSLYCYGRRPCSLDPGKKYRTEGNTVVAEEGGQGVTLRDLFDRELGFSAREASVDHLNVHALGSCFQRFDLFNQKYNPFGQARLRDVFLKTDNYIKGRFLAELTKEVIADLDDRKYQHAEWRVSIYGRSPDEWSRLAAWVVDNGLHSRRVRWLVQVPRLYHVYRKRGEVPDFGTLLRNVFEPLFEAVKNPEKHRKIYLFLQAMVGFDSVDDESRVSKYTMEGGELPSPSEWTSDNNPPYSYWAYYMYANIRALNLFLEARNMKTLSFRPHCGEAGSISHLAAAFLLADGINHGILLKGAPVLQYMFFLKQIGIAVSPLSNNALFVDIGKRDVHLSAHMHTLEKLAGNKILVSSPGVSGIRSGFEVEFKRHWLGDTFWLPGSEGNDMSRTNVSNIRLQYRIDTWREELENMREILNMRMALTATQQQQQPEAGVLNTFSLSLPPPSLILQMPRGASPADSPMASRGRNGTLPSSPGLVVDKVESSQGALTLLPAAASGSAISDLPSPKICVTSALPVILSPDLSLQKNDETRQRRRSVAEQELDELSCAAQQLALSMKMSLPQSQENDESS</sequence>
<dbReference type="InterPro" id="IPR006329">
    <property type="entry name" value="AMPD"/>
</dbReference>
<dbReference type="GO" id="GO:0003876">
    <property type="term" value="F:AMP deaminase activity"/>
    <property type="evidence" value="ECO:0007669"/>
    <property type="project" value="InterPro"/>
</dbReference>
<keyword evidence="4" id="KW-1185">Reference proteome</keyword>
<dbReference type="VEuPathDB" id="ToxoDB:LOC34623221"/>
<accession>A0A1D3D1L8</accession>
<dbReference type="GO" id="GO:0032264">
    <property type="term" value="P:IMP salvage"/>
    <property type="evidence" value="ECO:0007669"/>
    <property type="project" value="InterPro"/>
</dbReference>
<dbReference type="SUPFAM" id="SSF51556">
    <property type="entry name" value="Metallo-dependent hydrolases"/>
    <property type="match status" value="1"/>
</dbReference>
<reference evidence="3 4" key="1">
    <citation type="journal article" date="2016" name="BMC Genomics">
        <title>Comparative genomics reveals Cyclospora cayetanensis possesses coccidia-like metabolism and invasion components but unique surface antigens.</title>
        <authorList>
            <person name="Liu S."/>
            <person name="Wang L."/>
            <person name="Zheng H."/>
            <person name="Xu Z."/>
            <person name="Roellig D.M."/>
            <person name="Li N."/>
            <person name="Frace M.A."/>
            <person name="Tang K."/>
            <person name="Arrowood M.J."/>
            <person name="Moss D.M."/>
            <person name="Zhang L."/>
            <person name="Feng Y."/>
            <person name="Xiao L."/>
        </authorList>
    </citation>
    <scope>NUCLEOTIDE SEQUENCE [LARGE SCALE GENOMIC DNA]</scope>
    <source>
        <strain evidence="3 4">CHN_HEN01</strain>
    </source>
</reference>
<dbReference type="VEuPathDB" id="ToxoDB:cyc_07213"/>
<dbReference type="AlphaFoldDB" id="A0A1D3D1L8"/>